<organism evidence="1 2">
    <name type="scientific">Eretmocerus hayati</name>
    <dbReference type="NCBI Taxonomy" id="131215"/>
    <lineage>
        <taxon>Eukaryota</taxon>
        <taxon>Metazoa</taxon>
        <taxon>Ecdysozoa</taxon>
        <taxon>Arthropoda</taxon>
        <taxon>Hexapoda</taxon>
        <taxon>Insecta</taxon>
        <taxon>Pterygota</taxon>
        <taxon>Neoptera</taxon>
        <taxon>Endopterygota</taxon>
        <taxon>Hymenoptera</taxon>
        <taxon>Apocrita</taxon>
        <taxon>Proctotrupomorpha</taxon>
        <taxon>Chalcidoidea</taxon>
        <taxon>Aphelinidae</taxon>
        <taxon>Aphelininae</taxon>
        <taxon>Eretmocerus</taxon>
    </lineage>
</organism>
<comment type="caution">
    <text evidence="1">The sequence shown here is derived from an EMBL/GenBank/DDBJ whole genome shotgun (WGS) entry which is preliminary data.</text>
</comment>
<gene>
    <name evidence="1" type="ORF">QAD02_021021</name>
</gene>
<name>A0ACC2PQD3_9HYME</name>
<dbReference type="Proteomes" id="UP001239111">
    <property type="component" value="Chromosome 1"/>
</dbReference>
<dbReference type="EMBL" id="CM056741">
    <property type="protein sequence ID" value="KAJ8685228.1"/>
    <property type="molecule type" value="Genomic_DNA"/>
</dbReference>
<evidence type="ECO:0000313" key="1">
    <source>
        <dbReference type="EMBL" id="KAJ8685228.1"/>
    </source>
</evidence>
<keyword evidence="2" id="KW-1185">Reference proteome</keyword>
<evidence type="ECO:0000313" key="2">
    <source>
        <dbReference type="Proteomes" id="UP001239111"/>
    </source>
</evidence>
<accession>A0ACC2PQD3</accession>
<proteinExistence type="predicted"/>
<sequence>MLCQGGTESMRIEFVEVTVLEKKKNIIVPLCDVFATKDEDSHIRPSHLEDYIKDYHYQVKWFGCTANGLRCSEDHFHGYRLLSAVIHRLGEETLAVKYSPDYPLIIFGDELELFVSVSGTCGDILDRSGTGPRQKFKPSTFSHDVPRTRANQTKNVKKELLDIKKSQKKAMLKRSQQALDDAINTVPLKIPRYFHDSDSSDHDSSSQEQSPKRSSSSVSDDMADRSTVNSPYSVKVAVAMKPCSVQLIPLMARHEASALDASISTADLPTGANQSRTTASHQYNHLHLANTVNGTVSSRIGASGGISLDHLTVNRTGARLDPLSQREAMEAAQLPEQIESVQEVDQPVGQEEDDEEHRPIPEPQEEAYGLQESPRDRVYQAQIEQARAQQAQAERLREVKIAQARAREEEAERLREVRIAQARAQQGEAEQRARAEREEAERLREAQIQARAQQEQAAREAQMQQARAQQEEAEQRARAQQEEAERLREAQIQARAQQEQAAREAQMQQARAQQEQQERARQELDDRIHELERLLDEARGVAAQGLIGVHNQGIRQDDAGGRDDRPRRDAEAQDQLGIVAAAQNREAIDGYGRPQRINRRGRPVREARSRRQLAVSVYDTYHQPGGPHSADRLTYRYRVVGTRIHLSQNFSVDIVRWGLINRSTPRTFIISTTPILFTHEELLVSALDPTQIRNTVPGYPRPRTINREKLLLLMSLYHDYVFGEHSITTIKEREGTLLKGCDYLSRFLWEYRDTEIRRLEAEMEGQNLDEQ</sequence>
<reference evidence="1" key="1">
    <citation type="submission" date="2023-04" db="EMBL/GenBank/DDBJ databases">
        <title>A chromosome-level genome assembly of the parasitoid wasp Eretmocerus hayati.</title>
        <authorList>
            <person name="Zhong Y."/>
            <person name="Liu S."/>
            <person name="Liu Y."/>
        </authorList>
    </citation>
    <scope>NUCLEOTIDE SEQUENCE</scope>
    <source>
        <strain evidence="1">ZJU_SS_LIU_2023</strain>
    </source>
</reference>
<protein>
    <submittedName>
        <fullName evidence="1">Uncharacterized protein</fullName>
    </submittedName>
</protein>